<name>A0ABT1HY51_STRSD</name>
<feature type="domain" description="DUF1707" evidence="3">
    <location>
        <begin position="21"/>
        <end position="73"/>
    </location>
</feature>
<dbReference type="PANTHER" id="PTHR40763:SF4">
    <property type="entry name" value="DUF1707 DOMAIN-CONTAINING PROTEIN"/>
    <property type="match status" value="1"/>
</dbReference>
<evidence type="ECO:0000256" key="2">
    <source>
        <dbReference type="SAM" id="Phobius"/>
    </source>
</evidence>
<keyword evidence="2" id="KW-1133">Transmembrane helix</keyword>
<accession>A0ABT1HY51</accession>
<organism evidence="4 5">
    <name type="scientific">Streptoalloteichus tenebrarius (strain ATCC 17920 / DSM 40477 / JCM 4838 / CBS 697.72 / NBRC 16177 / NCIMB 11028 / NRRL B-12390 / A12253. 1 / ISP 5477)</name>
    <name type="common">Streptomyces tenebrarius</name>
    <dbReference type="NCBI Taxonomy" id="1933"/>
    <lineage>
        <taxon>Bacteria</taxon>
        <taxon>Bacillati</taxon>
        <taxon>Actinomycetota</taxon>
        <taxon>Actinomycetes</taxon>
        <taxon>Pseudonocardiales</taxon>
        <taxon>Pseudonocardiaceae</taxon>
        <taxon>Streptoalloteichus</taxon>
    </lineage>
</organism>
<dbReference type="InterPro" id="IPR012551">
    <property type="entry name" value="DUF1707_SHOCT-like"/>
</dbReference>
<evidence type="ECO:0000313" key="5">
    <source>
        <dbReference type="Proteomes" id="UP001205311"/>
    </source>
</evidence>
<dbReference type="EMBL" id="JAMTCP010000027">
    <property type="protein sequence ID" value="MCP2260448.1"/>
    <property type="molecule type" value="Genomic_DNA"/>
</dbReference>
<proteinExistence type="predicted"/>
<evidence type="ECO:0000313" key="4">
    <source>
        <dbReference type="EMBL" id="MCP2260448.1"/>
    </source>
</evidence>
<protein>
    <recommendedName>
        <fullName evidence="3">DUF1707 domain-containing protein</fullName>
    </recommendedName>
</protein>
<feature type="transmembrane region" description="Helical" evidence="2">
    <location>
        <begin position="102"/>
        <end position="134"/>
    </location>
</feature>
<dbReference type="PANTHER" id="PTHR40763">
    <property type="entry name" value="MEMBRANE PROTEIN-RELATED"/>
    <property type="match status" value="1"/>
</dbReference>
<evidence type="ECO:0000259" key="3">
    <source>
        <dbReference type="Pfam" id="PF08044"/>
    </source>
</evidence>
<feature type="compositionally biased region" description="Basic and acidic residues" evidence="1">
    <location>
        <begin position="14"/>
        <end position="25"/>
    </location>
</feature>
<reference evidence="4 5" key="1">
    <citation type="submission" date="2022-06" db="EMBL/GenBank/DDBJ databases">
        <title>Genomic Encyclopedia of Archaeal and Bacterial Type Strains, Phase II (KMG-II): from individual species to whole genera.</title>
        <authorList>
            <person name="Goeker M."/>
        </authorList>
    </citation>
    <scope>NUCLEOTIDE SEQUENCE [LARGE SCALE GENOMIC DNA]</scope>
    <source>
        <strain evidence="4 5">DSM 40477</strain>
    </source>
</reference>
<comment type="caution">
    <text evidence="4">The sequence shown here is derived from an EMBL/GenBank/DDBJ whole genome shotgun (WGS) entry which is preliminary data.</text>
</comment>
<gene>
    <name evidence="4" type="ORF">LX15_004166</name>
</gene>
<feature type="region of interest" description="Disordered" evidence="1">
    <location>
        <begin position="1"/>
        <end position="25"/>
    </location>
</feature>
<dbReference type="Pfam" id="PF08044">
    <property type="entry name" value="DUF1707"/>
    <property type="match status" value="1"/>
</dbReference>
<feature type="compositionally biased region" description="Pro residues" evidence="1">
    <location>
        <begin position="77"/>
        <end position="94"/>
    </location>
</feature>
<keyword evidence="2" id="KW-0472">Membrane</keyword>
<sequence>MADPPGRTIGDVDDSGRTPDIRIGDAERERAVSALSEHLTAGRLEIAEYDERCARAMAARYRGELAALFADLPEPRPMAPPALVSPPPPAPPTPRRGGRSSAIVALAAVAGLALVLRQWALFAPLAVVVIILVIRAGRRSG</sequence>
<evidence type="ECO:0000256" key="1">
    <source>
        <dbReference type="SAM" id="MobiDB-lite"/>
    </source>
</evidence>
<dbReference type="Proteomes" id="UP001205311">
    <property type="component" value="Unassembled WGS sequence"/>
</dbReference>
<keyword evidence="2" id="KW-0812">Transmembrane</keyword>
<keyword evidence="5" id="KW-1185">Reference proteome</keyword>
<feature type="region of interest" description="Disordered" evidence="1">
    <location>
        <begin position="77"/>
        <end position="98"/>
    </location>
</feature>